<organism evidence="1 2">
    <name type="scientific">Punica granatum</name>
    <name type="common">Pomegranate</name>
    <dbReference type="NCBI Taxonomy" id="22663"/>
    <lineage>
        <taxon>Eukaryota</taxon>
        <taxon>Viridiplantae</taxon>
        <taxon>Streptophyta</taxon>
        <taxon>Embryophyta</taxon>
        <taxon>Tracheophyta</taxon>
        <taxon>Spermatophyta</taxon>
        <taxon>Magnoliopsida</taxon>
        <taxon>eudicotyledons</taxon>
        <taxon>Gunneridae</taxon>
        <taxon>Pentapetalae</taxon>
        <taxon>rosids</taxon>
        <taxon>malvids</taxon>
        <taxon>Myrtales</taxon>
        <taxon>Lythraceae</taxon>
        <taxon>Punica</taxon>
    </lineage>
</organism>
<name>A0A2I0KRZ7_PUNGR</name>
<evidence type="ECO:0000313" key="2">
    <source>
        <dbReference type="Proteomes" id="UP000233551"/>
    </source>
</evidence>
<keyword evidence="2" id="KW-1185">Reference proteome</keyword>
<dbReference type="AlphaFoldDB" id="A0A2I0KRZ7"/>
<dbReference type="Proteomes" id="UP000233551">
    <property type="component" value="Unassembled WGS sequence"/>
</dbReference>
<protein>
    <submittedName>
        <fullName evidence="1">Uncharacterized protein</fullName>
    </submittedName>
</protein>
<evidence type="ECO:0000313" key="1">
    <source>
        <dbReference type="EMBL" id="PKI71264.1"/>
    </source>
</evidence>
<accession>A0A2I0KRZ7</accession>
<gene>
    <name evidence="1" type="ORF">CRG98_008264</name>
</gene>
<dbReference type="EMBL" id="PGOL01000385">
    <property type="protein sequence ID" value="PKI71264.1"/>
    <property type="molecule type" value="Genomic_DNA"/>
</dbReference>
<proteinExistence type="predicted"/>
<reference evidence="1 2" key="1">
    <citation type="submission" date="2017-11" db="EMBL/GenBank/DDBJ databases">
        <title>De-novo sequencing of pomegranate (Punica granatum L.) genome.</title>
        <authorList>
            <person name="Akparov Z."/>
            <person name="Amiraslanov A."/>
            <person name="Hajiyeva S."/>
            <person name="Abbasov M."/>
            <person name="Kaur K."/>
            <person name="Hamwieh A."/>
            <person name="Solovyev V."/>
            <person name="Salamov A."/>
            <person name="Braich B."/>
            <person name="Kosarev P."/>
            <person name="Mahmoud A."/>
            <person name="Hajiyev E."/>
            <person name="Babayeva S."/>
            <person name="Izzatullayeva V."/>
            <person name="Mammadov A."/>
            <person name="Mammadov A."/>
            <person name="Sharifova S."/>
            <person name="Ojaghi J."/>
            <person name="Eynullazada K."/>
            <person name="Bayramov B."/>
            <person name="Abdulazimova A."/>
            <person name="Shahmuradov I."/>
        </authorList>
    </citation>
    <scope>NUCLEOTIDE SEQUENCE [LARGE SCALE GENOMIC DNA]</scope>
    <source>
        <strain evidence="2">cv. AG2017</strain>
        <tissue evidence="1">Leaf</tissue>
    </source>
</reference>
<sequence>MGQGSAGASSPSHPKRQYQLMPVIISFTFEPLGHEARRVLPPFGISVYSPCIDHYNGVSWHVVPFYRAVLRRQVRKQERDRSVQSKRLIDDTLEIVKFREIRLIDQMILADLRVDLCPSLFQHPRELDQICEHPL</sequence>
<comment type="caution">
    <text evidence="1">The sequence shown here is derived from an EMBL/GenBank/DDBJ whole genome shotgun (WGS) entry which is preliminary data.</text>
</comment>